<dbReference type="InterPro" id="IPR055270">
    <property type="entry name" value="Glyco_tran_10_C"/>
</dbReference>
<evidence type="ECO:0000256" key="1">
    <source>
        <dbReference type="ARBA" id="ARBA00004922"/>
    </source>
</evidence>
<dbReference type="InterPro" id="IPR038577">
    <property type="entry name" value="GT10-like_C_sf"/>
</dbReference>
<evidence type="ECO:0000313" key="7">
    <source>
        <dbReference type="EMBL" id="KAI5070356.1"/>
    </source>
</evidence>
<dbReference type="Proteomes" id="UP000886520">
    <property type="component" value="Chromosome 14"/>
</dbReference>
<keyword evidence="5" id="KW-0333">Golgi apparatus</keyword>
<protein>
    <recommendedName>
        <fullName evidence="5">Fucosyltransferase</fullName>
        <ecNumber evidence="5">2.4.1.-</ecNumber>
    </recommendedName>
</protein>
<evidence type="ECO:0000259" key="6">
    <source>
        <dbReference type="Pfam" id="PF00852"/>
    </source>
</evidence>
<dbReference type="SUPFAM" id="SSF53756">
    <property type="entry name" value="UDP-Glycosyltransferase/glycogen phosphorylase"/>
    <property type="match status" value="1"/>
</dbReference>
<dbReference type="InterPro" id="IPR001503">
    <property type="entry name" value="Glyco_trans_10"/>
</dbReference>
<comment type="pathway">
    <text evidence="1">Protein modification; protein glycosylation.</text>
</comment>
<keyword evidence="3 5" id="KW-0328">Glycosyltransferase</keyword>
<dbReference type="Pfam" id="PF00852">
    <property type="entry name" value="Glyco_transf_10"/>
    <property type="match status" value="1"/>
</dbReference>
<keyword evidence="5" id="KW-1133">Transmembrane helix</keyword>
<evidence type="ECO:0000256" key="3">
    <source>
        <dbReference type="ARBA" id="ARBA00022676"/>
    </source>
</evidence>
<evidence type="ECO:0000256" key="2">
    <source>
        <dbReference type="ARBA" id="ARBA00008919"/>
    </source>
</evidence>
<keyword evidence="8" id="KW-1185">Reference proteome</keyword>
<evidence type="ECO:0000256" key="4">
    <source>
        <dbReference type="ARBA" id="ARBA00022679"/>
    </source>
</evidence>
<comment type="caution">
    <text evidence="7">The sequence shown here is derived from an EMBL/GenBank/DDBJ whole genome shotgun (WGS) entry which is preliminary data.</text>
</comment>
<dbReference type="GO" id="GO:0046920">
    <property type="term" value="F:alpha-(1-&gt;3)-fucosyltransferase activity"/>
    <property type="evidence" value="ECO:0007669"/>
    <property type="project" value="TreeGrafter"/>
</dbReference>
<dbReference type="EC" id="2.4.1.-" evidence="5"/>
<evidence type="ECO:0000256" key="5">
    <source>
        <dbReference type="RuleBase" id="RU003832"/>
    </source>
</evidence>
<organism evidence="7 8">
    <name type="scientific">Adiantum capillus-veneris</name>
    <name type="common">Maidenhair fern</name>
    <dbReference type="NCBI Taxonomy" id="13818"/>
    <lineage>
        <taxon>Eukaryota</taxon>
        <taxon>Viridiplantae</taxon>
        <taxon>Streptophyta</taxon>
        <taxon>Embryophyta</taxon>
        <taxon>Tracheophyta</taxon>
        <taxon>Polypodiopsida</taxon>
        <taxon>Polypodiidae</taxon>
        <taxon>Polypodiales</taxon>
        <taxon>Pteridineae</taxon>
        <taxon>Pteridaceae</taxon>
        <taxon>Vittarioideae</taxon>
        <taxon>Adiantum</taxon>
    </lineage>
</organism>
<dbReference type="Gene3D" id="3.40.50.11660">
    <property type="entry name" value="Glycosyl transferase family 10, C-terminal domain"/>
    <property type="match status" value="1"/>
</dbReference>
<accession>A0A9D4UM34</accession>
<reference evidence="7" key="1">
    <citation type="submission" date="2021-01" db="EMBL/GenBank/DDBJ databases">
        <title>Adiantum capillus-veneris genome.</title>
        <authorList>
            <person name="Fang Y."/>
            <person name="Liao Q."/>
        </authorList>
    </citation>
    <scope>NUCLEOTIDE SEQUENCE</scope>
    <source>
        <strain evidence="7">H3</strain>
        <tissue evidence="7">Leaf</tissue>
    </source>
</reference>
<keyword evidence="5" id="KW-0472">Membrane</keyword>
<proteinExistence type="inferred from homology"/>
<keyword evidence="4 5" id="KW-0808">Transferase</keyword>
<dbReference type="PANTHER" id="PTHR11929:SF194">
    <property type="entry name" value="ALPHA-(1,3)-FUCOSYLTRANSFERASE 10"/>
    <property type="match status" value="1"/>
</dbReference>
<dbReference type="PANTHER" id="PTHR11929">
    <property type="entry name" value="ALPHA- 1,3 -FUCOSYLTRANSFERASE"/>
    <property type="match status" value="1"/>
</dbReference>
<keyword evidence="5" id="KW-0812">Transmembrane</keyword>
<dbReference type="FunFam" id="3.40.50.11660:FF:000003">
    <property type="entry name" value="Alpha-(1,4)-fucosyltransferase"/>
    <property type="match status" value="1"/>
</dbReference>
<feature type="transmembrane region" description="Helical" evidence="5">
    <location>
        <begin position="21"/>
        <end position="37"/>
    </location>
</feature>
<sequence length="424" mass="47597">MPARACRRSTIIRRLCSRFPLYLVAFTTLFLCILSFRPNLGEFLYVILHGGFSVSTSISQADALLLNSSFTHLLVAYGEWDAHVGCTLFTQKHPWLLGPNPSLQDPHAVSCASMRLRHVSVLVKEWRWLPDNLDNLYICPCGLTCLWSKSKVIADGADADLYETGNPPRKRKQGDPLRVYMDLEPGRKSPAHKDIFISYHANDTVQATYAGASFHMHRSYFTSPIKKNDILVYWSSSHCVPARSMLAMRLLAQLPHHSFGKCLNNVGGRNALLQMFPHCGSSASDSNYWAYHLHCAMSHYKFVLSIENTMTESYVTEKLFYALDAGAVPIYFGAENVEDFVPPHSIINGLKFASIESLAAYVKEVAADPVLYAQFHAWRRCGVMGSYHQTRAVSLDSLPCRLCAVVSKYGGKALASQEWMLREE</sequence>
<comment type="similarity">
    <text evidence="2 5">Belongs to the glycosyltransferase 10 family.</text>
</comment>
<dbReference type="GO" id="GO:0032580">
    <property type="term" value="C:Golgi cisterna membrane"/>
    <property type="evidence" value="ECO:0007669"/>
    <property type="project" value="UniProtKB-SubCell"/>
</dbReference>
<dbReference type="EMBL" id="JABFUD020000014">
    <property type="protein sequence ID" value="KAI5070356.1"/>
    <property type="molecule type" value="Genomic_DNA"/>
</dbReference>
<evidence type="ECO:0000313" key="8">
    <source>
        <dbReference type="Proteomes" id="UP000886520"/>
    </source>
</evidence>
<gene>
    <name evidence="7" type="ORF">GOP47_0014699</name>
</gene>
<dbReference type="AlphaFoldDB" id="A0A9D4UM34"/>
<comment type="subcellular location">
    <subcellularLocation>
        <location evidence="5">Golgi apparatus</location>
        <location evidence="5">Golgi stack membrane</location>
        <topology evidence="5">Single-pass type II membrane protein</topology>
    </subcellularLocation>
</comment>
<dbReference type="OrthoDB" id="427096at2759"/>
<name>A0A9D4UM34_ADICA</name>
<feature type="domain" description="Fucosyltransferase C-terminal" evidence="6">
    <location>
        <begin position="227"/>
        <end position="408"/>
    </location>
</feature>